<organism evidence="4 5">
    <name type="scientific">Kurthia gibsonii</name>
    <dbReference type="NCBI Taxonomy" id="33946"/>
    <lineage>
        <taxon>Bacteria</taxon>
        <taxon>Bacillati</taxon>
        <taxon>Bacillota</taxon>
        <taxon>Bacilli</taxon>
        <taxon>Bacillales</taxon>
        <taxon>Caryophanaceae</taxon>
        <taxon>Kurthia</taxon>
    </lineage>
</organism>
<feature type="domain" description="HTH tetR-type" evidence="3">
    <location>
        <begin position="10"/>
        <end position="70"/>
    </location>
</feature>
<dbReference type="PRINTS" id="PR00455">
    <property type="entry name" value="HTHTETR"/>
</dbReference>
<dbReference type="Gene3D" id="1.10.357.10">
    <property type="entry name" value="Tetracycline Repressor, domain 2"/>
    <property type="match status" value="1"/>
</dbReference>
<protein>
    <submittedName>
        <fullName evidence="4">TetR/AcrR family transcriptional regulator</fullName>
    </submittedName>
</protein>
<evidence type="ECO:0000259" key="3">
    <source>
        <dbReference type="PROSITE" id="PS50977"/>
    </source>
</evidence>
<dbReference type="PANTHER" id="PTHR30055:SF226">
    <property type="entry name" value="HTH-TYPE TRANSCRIPTIONAL REGULATOR PKSA"/>
    <property type="match status" value="1"/>
</dbReference>
<evidence type="ECO:0000313" key="4">
    <source>
        <dbReference type="EMBL" id="MEL5988495.1"/>
    </source>
</evidence>
<comment type="caution">
    <text evidence="4">The sequence shown here is derived from an EMBL/GenBank/DDBJ whole genome shotgun (WGS) entry which is preliminary data.</text>
</comment>
<dbReference type="Proteomes" id="UP001398420">
    <property type="component" value="Unassembled WGS sequence"/>
</dbReference>
<dbReference type="SUPFAM" id="SSF46689">
    <property type="entry name" value="Homeodomain-like"/>
    <property type="match status" value="1"/>
</dbReference>
<name>A0ABU9LN11_9BACL</name>
<evidence type="ECO:0000256" key="2">
    <source>
        <dbReference type="PROSITE-ProRule" id="PRU00335"/>
    </source>
</evidence>
<dbReference type="InterPro" id="IPR023772">
    <property type="entry name" value="DNA-bd_HTH_TetR-type_CS"/>
</dbReference>
<proteinExistence type="predicted"/>
<dbReference type="RefSeq" id="WP_342302941.1">
    <property type="nucleotide sequence ID" value="NZ_JBCEWA010000006.1"/>
</dbReference>
<evidence type="ECO:0000313" key="5">
    <source>
        <dbReference type="Proteomes" id="UP001398420"/>
    </source>
</evidence>
<dbReference type="PROSITE" id="PS50977">
    <property type="entry name" value="HTH_TETR_2"/>
    <property type="match status" value="1"/>
</dbReference>
<feature type="DNA-binding region" description="H-T-H motif" evidence="2">
    <location>
        <begin position="33"/>
        <end position="52"/>
    </location>
</feature>
<keyword evidence="1 2" id="KW-0238">DNA-binding</keyword>
<sequence length="203" mass="23746">MYEPKSTKGNLTKQRILHIARSLFYRQGYDCTSTAQIAKQADISEAAMYKYFKNKHDLLLATVQPSILFNRPKEELISLTNDELIQLWTSDLLEKIFANRPQFTILFTEAVRHPELSEQYTTSLYELTHGDHEILRRMKHGRIMEIDLKLLQVGIIGATLSMVQHTFIYNPETEFTHVPEHIKKTIFQLIQGELLKKEQEKLQ</sequence>
<dbReference type="PANTHER" id="PTHR30055">
    <property type="entry name" value="HTH-TYPE TRANSCRIPTIONAL REGULATOR RUTR"/>
    <property type="match status" value="1"/>
</dbReference>
<dbReference type="InterPro" id="IPR009057">
    <property type="entry name" value="Homeodomain-like_sf"/>
</dbReference>
<reference evidence="4 5" key="1">
    <citation type="submission" date="2024-04" db="EMBL/GenBank/DDBJ databases">
        <authorList>
            <person name="Wu Y.S."/>
            <person name="Zhang L."/>
        </authorList>
    </citation>
    <scope>NUCLEOTIDE SEQUENCE [LARGE SCALE GENOMIC DNA]</scope>
    <source>
        <strain evidence="4 5">KG-01</strain>
    </source>
</reference>
<gene>
    <name evidence="4" type="ORF">AAF454_08775</name>
</gene>
<dbReference type="InterPro" id="IPR050109">
    <property type="entry name" value="HTH-type_TetR-like_transc_reg"/>
</dbReference>
<dbReference type="PROSITE" id="PS01081">
    <property type="entry name" value="HTH_TETR_1"/>
    <property type="match status" value="1"/>
</dbReference>
<dbReference type="InterPro" id="IPR001647">
    <property type="entry name" value="HTH_TetR"/>
</dbReference>
<accession>A0ABU9LN11</accession>
<dbReference type="Pfam" id="PF00440">
    <property type="entry name" value="TetR_N"/>
    <property type="match status" value="1"/>
</dbReference>
<evidence type="ECO:0000256" key="1">
    <source>
        <dbReference type="ARBA" id="ARBA00023125"/>
    </source>
</evidence>
<keyword evidence="5" id="KW-1185">Reference proteome</keyword>
<dbReference type="EMBL" id="JBCEWA010000006">
    <property type="protein sequence ID" value="MEL5988495.1"/>
    <property type="molecule type" value="Genomic_DNA"/>
</dbReference>